<protein>
    <recommendedName>
        <fullName evidence="1">DUF1508 domain-containing protein</fullName>
    </recommendedName>
</protein>
<proteinExistence type="predicted"/>
<feature type="domain" description="DUF1508" evidence="1">
    <location>
        <begin position="59"/>
        <end position="105"/>
    </location>
</feature>
<dbReference type="InterPro" id="IPR036913">
    <property type="entry name" value="YegP-like_sf"/>
</dbReference>
<organism evidence="2 3">
    <name type="scientific">Flavobacterium fontis</name>
    <dbReference type="NCBI Taxonomy" id="1124188"/>
    <lineage>
        <taxon>Bacteria</taxon>
        <taxon>Pseudomonadati</taxon>
        <taxon>Bacteroidota</taxon>
        <taxon>Flavobacteriia</taxon>
        <taxon>Flavobacteriales</taxon>
        <taxon>Flavobacteriaceae</taxon>
        <taxon>Flavobacterium</taxon>
    </lineage>
</organism>
<dbReference type="Proteomes" id="UP000184147">
    <property type="component" value="Unassembled WGS sequence"/>
</dbReference>
<dbReference type="STRING" id="1124188.SAMN05444377_10568"/>
<gene>
    <name evidence="2" type="ORF">SAMN05444377_10568</name>
</gene>
<dbReference type="AlphaFoldDB" id="A0A1M4ZYZ6"/>
<sequence length="126" mass="14299">MGAFVISKRLNGTYKFIFASRKGKTIFTSLSCKHKSDCEEMIQAFQAQWERFTLTQSKASGGKFFFRLTKDGLVLATSRKYTTERLLQKGIEEIARSIAKAEVLDFSDQESIFPDAAMVFSEEETT</sequence>
<reference evidence="2 3" key="1">
    <citation type="submission" date="2016-11" db="EMBL/GenBank/DDBJ databases">
        <authorList>
            <person name="Jaros S."/>
            <person name="Januszkiewicz K."/>
            <person name="Wedrychowicz H."/>
        </authorList>
    </citation>
    <scope>NUCLEOTIDE SEQUENCE [LARGE SCALE GENOMIC DNA]</scope>
    <source>
        <strain evidence="2 3">DSM 25660</strain>
    </source>
</reference>
<keyword evidence="3" id="KW-1185">Reference proteome</keyword>
<evidence type="ECO:0000313" key="2">
    <source>
        <dbReference type="EMBL" id="SHF22866.1"/>
    </source>
</evidence>
<evidence type="ECO:0000313" key="3">
    <source>
        <dbReference type="Proteomes" id="UP000184147"/>
    </source>
</evidence>
<dbReference type="EMBL" id="FQVQ01000005">
    <property type="protein sequence ID" value="SHF22866.1"/>
    <property type="molecule type" value="Genomic_DNA"/>
</dbReference>
<dbReference type="OrthoDB" id="1439045at2"/>
<name>A0A1M4ZYZ6_9FLAO</name>
<dbReference type="InterPro" id="IPR010879">
    <property type="entry name" value="DUF1508"/>
</dbReference>
<dbReference type="RefSeq" id="WP_073362562.1">
    <property type="nucleotide sequence ID" value="NZ_FQVQ01000005.1"/>
</dbReference>
<accession>A0A1M4ZYZ6</accession>
<dbReference type="Gene3D" id="2.30.29.80">
    <property type="match status" value="1"/>
</dbReference>
<dbReference type="Pfam" id="PF07411">
    <property type="entry name" value="DUF1508"/>
    <property type="match status" value="1"/>
</dbReference>
<dbReference type="SUPFAM" id="SSF160113">
    <property type="entry name" value="YegP-like"/>
    <property type="match status" value="2"/>
</dbReference>
<evidence type="ECO:0000259" key="1">
    <source>
        <dbReference type="Pfam" id="PF07411"/>
    </source>
</evidence>